<feature type="compositionally biased region" description="Basic and acidic residues" evidence="3">
    <location>
        <begin position="198"/>
        <end position="207"/>
    </location>
</feature>
<feature type="compositionally biased region" description="Polar residues" evidence="3">
    <location>
        <begin position="210"/>
        <end position="219"/>
    </location>
</feature>
<dbReference type="InterPro" id="IPR036864">
    <property type="entry name" value="Zn2-C6_fun-type_DNA-bd_sf"/>
</dbReference>
<evidence type="ECO:0000313" key="5">
    <source>
        <dbReference type="EMBL" id="KAH7350123.1"/>
    </source>
</evidence>
<dbReference type="OrthoDB" id="1924787at2759"/>
<name>A0A8K0T831_9PEZI</name>
<evidence type="ECO:0000256" key="3">
    <source>
        <dbReference type="SAM" id="MobiDB-lite"/>
    </source>
</evidence>
<protein>
    <submittedName>
        <fullName evidence="5">Fungal-specific transcription factor domain-containing protein</fullName>
    </submittedName>
</protein>
<evidence type="ECO:0000256" key="2">
    <source>
        <dbReference type="ARBA" id="ARBA00023242"/>
    </source>
</evidence>
<dbReference type="AlphaFoldDB" id="A0A8K0T831"/>
<dbReference type="GO" id="GO:0008270">
    <property type="term" value="F:zinc ion binding"/>
    <property type="evidence" value="ECO:0007669"/>
    <property type="project" value="InterPro"/>
</dbReference>
<feature type="region of interest" description="Disordered" evidence="3">
    <location>
        <begin position="181"/>
        <end position="223"/>
    </location>
</feature>
<dbReference type="CDD" id="cd00067">
    <property type="entry name" value="GAL4"/>
    <property type="match status" value="1"/>
</dbReference>
<dbReference type="PANTHER" id="PTHR31668">
    <property type="entry name" value="GLUCOSE TRANSPORT TRANSCRIPTION REGULATOR RGT1-RELATED-RELATED"/>
    <property type="match status" value="1"/>
</dbReference>
<reference evidence="5" key="1">
    <citation type="journal article" date="2021" name="Nat. Commun.">
        <title>Genetic determinants of endophytism in the Arabidopsis root mycobiome.</title>
        <authorList>
            <person name="Mesny F."/>
            <person name="Miyauchi S."/>
            <person name="Thiergart T."/>
            <person name="Pickel B."/>
            <person name="Atanasova L."/>
            <person name="Karlsson M."/>
            <person name="Huettel B."/>
            <person name="Barry K.W."/>
            <person name="Haridas S."/>
            <person name="Chen C."/>
            <person name="Bauer D."/>
            <person name="Andreopoulos W."/>
            <person name="Pangilinan J."/>
            <person name="LaButti K."/>
            <person name="Riley R."/>
            <person name="Lipzen A."/>
            <person name="Clum A."/>
            <person name="Drula E."/>
            <person name="Henrissat B."/>
            <person name="Kohler A."/>
            <person name="Grigoriev I.V."/>
            <person name="Martin F.M."/>
            <person name="Hacquard S."/>
        </authorList>
    </citation>
    <scope>NUCLEOTIDE SEQUENCE</scope>
    <source>
        <strain evidence="5">MPI-CAGE-AT-0016</strain>
    </source>
</reference>
<keyword evidence="1" id="KW-0479">Metal-binding</keyword>
<dbReference type="EMBL" id="JAGPXD010000006">
    <property type="protein sequence ID" value="KAH7350123.1"/>
    <property type="molecule type" value="Genomic_DNA"/>
</dbReference>
<comment type="caution">
    <text evidence="5">The sequence shown here is derived from an EMBL/GenBank/DDBJ whole genome shotgun (WGS) entry which is preliminary data.</text>
</comment>
<dbReference type="SMART" id="SM00066">
    <property type="entry name" value="GAL4"/>
    <property type="match status" value="1"/>
</dbReference>
<dbReference type="GO" id="GO:0005634">
    <property type="term" value="C:nucleus"/>
    <property type="evidence" value="ECO:0007669"/>
    <property type="project" value="TreeGrafter"/>
</dbReference>
<gene>
    <name evidence="5" type="ORF">B0T11DRAFT_290607</name>
</gene>
<dbReference type="PROSITE" id="PS00463">
    <property type="entry name" value="ZN2_CY6_FUNGAL_1"/>
    <property type="match status" value="1"/>
</dbReference>
<dbReference type="Proteomes" id="UP000813385">
    <property type="component" value="Unassembled WGS sequence"/>
</dbReference>
<dbReference type="PROSITE" id="PS50048">
    <property type="entry name" value="ZN2_CY6_FUNGAL_2"/>
    <property type="match status" value="1"/>
</dbReference>
<dbReference type="InterPro" id="IPR007219">
    <property type="entry name" value="XnlR_reg_dom"/>
</dbReference>
<sequence>MDDRFSEPSSMLPDYGAVAGTRRYRSKAQRPCDLCRARKVLCNIPDPSQPCQLCTRIGRICTFVGNPGKRQQSRAAAKGNSPSSAEGRGPLNGQASAAMDVSPSGVLMSQDGPGVGDDRGFGVSGDMIGHGMQTNEMEDMNLIDAPSAIWPSDNDINWDLSNDPFAHATLQDQVSPSAFQIDFMPDLGPRDSQTPSDAQREAEERDSAPAAQSSSNHAPGSSMDLRANYSTTFIGYSNESDPFALNFFPHDDRDEIDFFRVTYRKFMPDSKSNAATRPLHFLQSQTATVVEARRIMDECLPPIDDRASLEALVDRTAGAALVNLYFRFVFPALPILSRSLVLRDVAKFVAEAPTGLLAGIYALSLPFAPWDETLCLSNAYAKPSVDSLWKISYTSLQREMHFPHLSCIQIYLLLQNHFQFDSVSVETPFVWSTAASMLAMAQSLGLHTDPAGWHLPPWEIRLRRRLWWAVYAEHTWRSITHGRSSMIRHDDWDVSPPSADDFTTDEGVSLPDEVAKQSPDYFIYLCSLTTIADGICRQFFTLRAVSRQQTLDTLITQARTHRQQLLDWLENLPETLRLNVEKDDFSSEDTVESHAPLYVAYYTAHILLFRALLRPIIARDPEPNAPQGSTAAILQASRSLIQTVIKFICGLDARHQSAFWPAYTRHCLSYPGLFCFMLSTQKAEPHMAAFDRGLLDTWRRTLRTRVQSWPLLRFAIVKVDAIYWKGLQRPVSQGEK</sequence>
<keyword evidence="6" id="KW-1185">Reference proteome</keyword>
<keyword evidence="2" id="KW-0539">Nucleus</keyword>
<dbReference type="InterPro" id="IPR001138">
    <property type="entry name" value="Zn2Cys6_DnaBD"/>
</dbReference>
<feature type="domain" description="Zn(2)-C6 fungal-type" evidence="4">
    <location>
        <begin position="31"/>
        <end position="63"/>
    </location>
</feature>
<dbReference type="GO" id="GO:0006351">
    <property type="term" value="P:DNA-templated transcription"/>
    <property type="evidence" value="ECO:0007669"/>
    <property type="project" value="InterPro"/>
</dbReference>
<dbReference type="CDD" id="cd12148">
    <property type="entry name" value="fungal_TF_MHR"/>
    <property type="match status" value="1"/>
</dbReference>
<evidence type="ECO:0000256" key="1">
    <source>
        <dbReference type="ARBA" id="ARBA00022723"/>
    </source>
</evidence>
<evidence type="ECO:0000259" key="4">
    <source>
        <dbReference type="PROSITE" id="PS50048"/>
    </source>
</evidence>
<accession>A0A8K0T831</accession>
<dbReference type="InterPro" id="IPR050797">
    <property type="entry name" value="Carb_Metab_Trans_Reg"/>
</dbReference>
<dbReference type="Gene3D" id="4.10.240.10">
    <property type="entry name" value="Zn(2)-C6 fungal-type DNA-binding domain"/>
    <property type="match status" value="1"/>
</dbReference>
<dbReference type="PANTHER" id="PTHR31668:SF23">
    <property type="entry name" value="ZN(II)2CYS6 TRANSCRIPTION FACTOR (EUROFUNG)"/>
    <property type="match status" value="1"/>
</dbReference>
<dbReference type="GO" id="GO:0000981">
    <property type="term" value="F:DNA-binding transcription factor activity, RNA polymerase II-specific"/>
    <property type="evidence" value="ECO:0007669"/>
    <property type="project" value="InterPro"/>
</dbReference>
<dbReference type="Pfam" id="PF04082">
    <property type="entry name" value="Fungal_trans"/>
    <property type="match status" value="1"/>
</dbReference>
<dbReference type="SMART" id="SM00906">
    <property type="entry name" value="Fungal_trans"/>
    <property type="match status" value="1"/>
</dbReference>
<dbReference type="GO" id="GO:0003677">
    <property type="term" value="F:DNA binding"/>
    <property type="evidence" value="ECO:0007669"/>
    <property type="project" value="InterPro"/>
</dbReference>
<dbReference type="GO" id="GO:0001080">
    <property type="term" value="P:nitrogen catabolite activation of transcription from RNA polymerase II promoter"/>
    <property type="evidence" value="ECO:0007669"/>
    <property type="project" value="TreeGrafter"/>
</dbReference>
<dbReference type="SUPFAM" id="SSF57701">
    <property type="entry name" value="Zn2/Cys6 DNA-binding domain"/>
    <property type="match status" value="1"/>
</dbReference>
<organism evidence="5 6">
    <name type="scientific">Plectosphaerella cucumerina</name>
    <dbReference type="NCBI Taxonomy" id="40658"/>
    <lineage>
        <taxon>Eukaryota</taxon>
        <taxon>Fungi</taxon>
        <taxon>Dikarya</taxon>
        <taxon>Ascomycota</taxon>
        <taxon>Pezizomycotina</taxon>
        <taxon>Sordariomycetes</taxon>
        <taxon>Hypocreomycetidae</taxon>
        <taxon>Glomerellales</taxon>
        <taxon>Plectosphaerellaceae</taxon>
        <taxon>Plectosphaerella</taxon>
    </lineage>
</organism>
<evidence type="ECO:0000313" key="6">
    <source>
        <dbReference type="Proteomes" id="UP000813385"/>
    </source>
</evidence>
<feature type="region of interest" description="Disordered" evidence="3">
    <location>
        <begin position="69"/>
        <end position="98"/>
    </location>
</feature>
<proteinExistence type="predicted"/>
<feature type="compositionally biased region" description="Polar residues" evidence="3">
    <location>
        <begin position="69"/>
        <end position="84"/>
    </location>
</feature>